<dbReference type="AlphaFoldDB" id="A0A8T2P021"/>
<comment type="caution">
    <text evidence="2">The sequence shown here is derived from an EMBL/GenBank/DDBJ whole genome shotgun (WGS) entry which is preliminary data.</text>
</comment>
<keyword evidence="3" id="KW-1185">Reference proteome</keyword>
<dbReference type="EMBL" id="JAFBMS010000018">
    <property type="protein sequence ID" value="KAG9345050.1"/>
    <property type="molecule type" value="Genomic_DNA"/>
</dbReference>
<sequence>MAARFLKVEVKAGRSPWPHPSCLLLHKSQISRNITPLPDKHKSSQQPSMVTVPRRPDSEWGLEPGLRNNHVTDPGRWNT</sequence>
<protein>
    <submittedName>
        <fullName evidence="2">Uncharacterized protein</fullName>
    </submittedName>
</protein>
<evidence type="ECO:0000256" key="1">
    <source>
        <dbReference type="SAM" id="MobiDB-lite"/>
    </source>
</evidence>
<evidence type="ECO:0000313" key="3">
    <source>
        <dbReference type="Proteomes" id="UP000824540"/>
    </source>
</evidence>
<name>A0A8T2P021_9TELE</name>
<accession>A0A8T2P021</accession>
<reference evidence="2" key="1">
    <citation type="thesis" date="2021" institute="BYU ScholarsArchive" country="Provo, UT, USA">
        <title>Applications of and Algorithms for Genome Assembly and Genomic Analyses with an Emphasis on Marine Teleosts.</title>
        <authorList>
            <person name="Pickett B.D."/>
        </authorList>
    </citation>
    <scope>NUCLEOTIDE SEQUENCE</scope>
    <source>
        <strain evidence="2">HI-2016</strain>
    </source>
</reference>
<organism evidence="2 3">
    <name type="scientific">Albula glossodonta</name>
    <name type="common">roundjaw bonefish</name>
    <dbReference type="NCBI Taxonomy" id="121402"/>
    <lineage>
        <taxon>Eukaryota</taxon>
        <taxon>Metazoa</taxon>
        <taxon>Chordata</taxon>
        <taxon>Craniata</taxon>
        <taxon>Vertebrata</taxon>
        <taxon>Euteleostomi</taxon>
        <taxon>Actinopterygii</taxon>
        <taxon>Neopterygii</taxon>
        <taxon>Teleostei</taxon>
        <taxon>Albuliformes</taxon>
        <taxon>Albulidae</taxon>
        <taxon>Albula</taxon>
    </lineage>
</organism>
<evidence type="ECO:0000313" key="2">
    <source>
        <dbReference type="EMBL" id="KAG9345050.1"/>
    </source>
</evidence>
<gene>
    <name evidence="2" type="ORF">JZ751_009591</name>
</gene>
<feature type="region of interest" description="Disordered" evidence="1">
    <location>
        <begin position="34"/>
        <end position="79"/>
    </location>
</feature>
<dbReference type="Proteomes" id="UP000824540">
    <property type="component" value="Unassembled WGS sequence"/>
</dbReference>
<proteinExistence type="predicted"/>